<feature type="signal peptide" evidence="2">
    <location>
        <begin position="1"/>
        <end position="25"/>
    </location>
</feature>
<keyword evidence="2" id="KW-0732">Signal</keyword>
<dbReference type="RefSeq" id="WP_371837351.1">
    <property type="nucleotide sequence ID" value="NZ_JBGMEK010000003.1"/>
</dbReference>
<evidence type="ECO:0000313" key="5">
    <source>
        <dbReference type="Proteomes" id="UP001569428"/>
    </source>
</evidence>
<feature type="region of interest" description="Disordered" evidence="1">
    <location>
        <begin position="74"/>
        <end position="96"/>
    </location>
</feature>
<feature type="compositionally biased region" description="Basic and acidic residues" evidence="1">
    <location>
        <begin position="84"/>
        <end position="96"/>
    </location>
</feature>
<name>A0ABV4NUM6_9GAMM</name>
<dbReference type="Proteomes" id="UP001569428">
    <property type="component" value="Unassembled WGS sequence"/>
</dbReference>
<evidence type="ECO:0000256" key="2">
    <source>
        <dbReference type="SAM" id="SignalP"/>
    </source>
</evidence>
<dbReference type="EMBL" id="JBGMEK010000003">
    <property type="protein sequence ID" value="MFA0809735.1"/>
    <property type="molecule type" value="Genomic_DNA"/>
</dbReference>
<dbReference type="Pfam" id="PF13511">
    <property type="entry name" value="DUF4124"/>
    <property type="match status" value="1"/>
</dbReference>
<evidence type="ECO:0000313" key="4">
    <source>
        <dbReference type="EMBL" id="MFA0809735.1"/>
    </source>
</evidence>
<protein>
    <submittedName>
        <fullName evidence="4">DUF4124 domain-containing protein</fullName>
    </submittedName>
</protein>
<evidence type="ECO:0000256" key="1">
    <source>
        <dbReference type="SAM" id="MobiDB-lite"/>
    </source>
</evidence>
<gene>
    <name evidence="4" type="ORF">ACCI49_02290</name>
</gene>
<keyword evidence="5" id="KW-1185">Reference proteome</keyword>
<dbReference type="InterPro" id="IPR025392">
    <property type="entry name" value="DUF4124"/>
</dbReference>
<comment type="caution">
    <text evidence="4">The sequence shown here is derived from an EMBL/GenBank/DDBJ whole genome shotgun (WGS) entry which is preliminary data.</text>
</comment>
<reference evidence="4 5" key="1">
    <citation type="submission" date="2024-08" db="EMBL/GenBank/DDBJ databases">
        <authorList>
            <person name="Ishaq N."/>
        </authorList>
    </citation>
    <scope>NUCLEOTIDE SEQUENCE [LARGE SCALE GENOMIC DNA]</scope>
    <source>
        <strain evidence="4 5">DSM 18651</strain>
    </source>
</reference>
<proteinExistence type="predicted"/>
<dbReference type="Gene3D" id="2.60.40.10">
    <property type="entry name" value="Immunoglobulins"/>
    <property type="match status" value="1"/>
</dbReference>
<evidence type="ECO:0000259" key="3">
    <source>
        <dbReference type="Pfam" id="PF13511"/>
    </source>
</evidence>
<accession>A0ABV4NUM6</accession>
<sequence length="205" mass="21445">MTPPKLLKALLLSAPLVLFAGLAAAGSNGIEGSGAIYKIVSPDGKVTFSDTPPPNGRTEEVELGPINVQPIVVPRPLPTRKLSPKNEDTGASEKESYSGSVSIRIVSPQDGATIPPGQRFIALQVNVQPQYPEGASFYAIVDGQPWRGSSDSTGLDISALERGSHSLQAILTDASGKVLAKSQVITVFVHRPSVAMLDNSNPLAP</sequence>
<organism evidence="4 5">
    <name type="scientific">Microbulbifer epialgicus</name>
    <dbReference type="NCBI Taxonomy" id="393907"/>
    <lineage>
        <taxon>Bacteria</taxon>
        <taxon>Pseudomonadati</taxon>
        <taxon>Pseudomonadota</taxon>
        <taxon>Gammaproteobacteria</taxon>
        <taxon>Cellvibrionales</taxon>
        <taxon>Microbulbiferaceae</taxon>
        <taxon>Microbulbifer</taxon>
    </lineage>
</organism>
<feature type="chain" id="PRO_5045572028" evidence="2">
    <location>
        <begin position="26"/>
        <end position="205"/>
    </location>
</feature>
<dbReference type="InterPro" id="IPR013783">
    <property type="entry name" value="Ig-like_fold"/>
</dbReference>
<feature type="domain" description="DUF4124" evidence="3">
    <location>
        <begin position="34"/>
        <end position="67"/>
    </location>
</feature>